<dbReference type="Gene3D" id="1.10.443.10">
    <property type="entry name" value="Intergrase catalytic core"/>
    <property type="match status" value="1"/>
</dbReference>
<comment type="similarity">
    <text evidence="2">Belongs to the 'phage' integrase family.</text>
</comment>
<evidence type="ECO:0000256" key="2">
    <source>
        <dbReference type="ARBA" id="ARBA00008857"/>
    </source>
</evidence>
<comment type="function">
    <text evidence="1">Site-specific tyrosine recombinase, which acts by catalyzing the cutting and rejoining of the recombining DNA molecules.</text>
</comment>
<dbReference type="SUPFAM" id="SSF56349">
    <property type="entry name" value="DNA breaking-rejoining enzymes"/>
    <property type="match status" value="1"/>
</dbReference>
<dbReference type="PANTHER" id="PTHR30349">
    <property type="entry name" value="PHAGE INTEGRASE-RELATED"/>
    <property type="match status" value="1"/>
</dbReference>
<sequence length="391" mass="44273">MITAIQKPKRKYGEGSIYQRKDGRWVAKYKSVNMLKPCVVYAKSESEAKRKLRELKKDAAKGLVKSTSRRFGDYADQWLYTFKLHSVEDSSFDKYESAYLTHIKPAFGKMQLASIHSEQLQKLLVEKSQTLSLTVVKIIYIILSKIFSYAHSEGDLSRNPMHNVKMPKKATFKPEREIVALESDEVRAVERIAEMKNKNGRPCIMQAHALVFLVHTGLRCGEFLALKWSDIDFESRIVTVNKNLSMVYDRDKDGVRIKHKKARIKCTKTASGNRIVPLNTKAIAALNSLKAVYREMDIVSDSVAVTRKGTTLSSDQLRRVLRRVLAYAGIDKPFTLHQLRHTFATQALNAGIPITVVSKWLGHANISVTYNTYIHVLESAEAAAVELLEAI</sequence>
<dbReference type="InterPro" id="IPR010998">
    <property type="entry name" value="Integrase_recombinase_N"/>
</dbReference>
<evidence type="ECO:0000313" key="8">
    <source>
        <dbReference type="Proteomes" id="UP000620147"/>
    </source>
</evidence>
<dbReference type="InterPro" id="IPR050090">
    <property type="entry name" value="Tyrosine_recombinase_XerCD"/>
</dbReference>
<dbReference type="PROSITE" id="PS51898">
    <property type="entry name" value="TYR_RECOMBINASE"/>
    <property type="match status" value="1"/>
</dbReference>
<feature type="domain" description="Tyr recombinase" evidence="6">
    <location>
        <begin position="176"/>
        <end position="386"/>
    </location>
</feature>
<dbReference type="InterPro" id="IPR013762">
    <property type="entry name" value="Integrase-like_cat_sf"/>
</dbReference>
<dbReference type="Pfam" id="PF14659">
    <property type="entry name" value="Phage_int_SAM_3"/>
    <property type="match status" value="1"/>
</dbReference>
<evidence type="ECO:0000256" key="4">
    <source>
        <dbReference type="ARBA" id="ARBA00023125"/>
    </source>
</evidence>
<keyword evidence="4" id="KW-0238">DNA-binding</keyword>
<dbReference type="CDD" id="cd01189">
    <property type="entry name" value="INT_ICEBs1_C_like"/>
    <property type="match status" value="1"/>
</dbReference>
<protein>
    <submittedName>
        <fullName evidence="7">Site-specific integrase</fullName>
    </submittedName>
</protein>
<proteinExistence type="inferred from homology"/>
<evidence type="ECO:0000313" key="7">
    <source>
        <dbReference type="EMBL" id="GFO88587.1"/>
    </source>
</evidence>
<dbReference type="InterPro" id="IPR002104">
    <property type="entry name" value="Integrase_catalytic"/>
</dbReference>
<dbReference type="InterPro" id="IPR011010">
    <property type="entry name" value="DNA_brk_join_enz"/>
</dbReference>
<name>A0ABQ1E0T7_9FIRM</name>
<reference evidence="7 8" key="1">
    <citation type="submission" date="2020-06" db="EMBL/GenBank/DDBJ databases">
        <title>Characterization of fructooligosaccharide metabolism and fructooligosaccharide-degrading enzymes in human commensal butyrate producers.</title>
        <authorList>
            <person name="Tanno H."/>
            <person name="Fujii T."/>
            <person name="Hirano K."/>
            <person name="Maeno S."/>
            <person name="Tonozuka T."/>
            <person name="Sakamoto M."/>
            <person name="Ohkuma M."/>
            <person name="Tochio T."/>
            <person name="Endo A."/>
        </authorList>
    </citation>
    <scope>NUCLEOTIDE SEQUENCE [LARGE SCALE GENOMIC DNA]</scope>
    <source>
        <strain evidence="7 8">JCM 31056</strain>
    </source>
</reference>
<dbReference type="Pfam" id="PF00589">
    <property type="entry name" value="Phage_integrase"/>
    <property type="match status" value="1"/>
</dbReference>
<keyword evidence="3" id="KW-0229">DNA integration</keyword>
<evidence type="ECO:0000256" key="3">
    <source>
        <dbReference type="ARBA" id="ARBA00022908"/>
    </source>
</evidence>
<evidence type="ECO:0000256" key="1">
    <source>
        <dbReference type="ARBA" id="ARBA00003283"/>
    </source>
</evidence>
<accession>A0ABQ1E0T7</accession>
<comment type="caution">
    <text evidence="7">The sequence shown here is derived from an EMBL/GenBank/DDBJ whole genome shotgun (WGS) entry which is preliminary data.</text>
</comment>
<keyword evidence="5" id="KW-0233">DNA recombination</keyword>
<dbReference type="Gene3D" id="1.10.150.130">
    <property type="match status" value="1"/>
</dbReference>
<keyword evidence="8" id="KW-1185">Reference proteome</keyword>
<dbReference type="RefSeq" id="WP_194461861.1">
    <property type="nucleotide sequence ID" value="NZ_BLYJ01000021.1"/>
</dbReference>
<dbReference type="InterPro" id="IPR004107">
    <property type="entry name" value="Integrase_SAM-like_N"/>
</dbReference>
<organism evidence="7 8">
    <name type="scientific">Butyricicoccus faecihominis</name>
    <dbReference type="NCBI Taxonomy" id="1712515"/>
    <lineage>
        <taxon>Bacteria</taxon>
        <taxon>Bacillati</taxon>
        <taxon>Bacillota</taxon>
        <taxon>Clostridia</taxon>
        <taxon>Eubacteriales</taxon>
        <taxon>Butyricicoccaceae</taxon>
        <taxon>Butyricicoccus</taxon>
    </lineage>
</organism>
<dbReference type="EMBL" id="BLYJ01000021">
    <property type="protein sequence ID" value="GFO88587.1"/>
    <property type="molecule type" value="Genomic_DNA"/>
</dbReference>
<evidence type="ECO:0000256" key="5">
    <source>
        <dbReference type="ARBA" id="ARBA00023172"/>
    </source>
</evidence>
<dbReference type="PANTHER" id="PTHR30349:SF41">
    <property type="entry name" value="INTEGRASE_RECOMBINASE PROTEIN MJ0367-RELATED"/>
    <property type="match status" value="1"/>
</dbReference>
<dbReference type="Proteomes" id="UP000620147">
    <property type="component" value="Unassembled WGS sequence"/>
</dbReference>
<gene>
    <name evidence="7" type="ORF">BUFA31_17510</name>
</gene>
<evidence type="ECO:0000259" key="6">
    <source>
        <dbReference type="PROSITE" id="PS51898"/>
    </source>
</evidence>